<gene>
    <name evidence="2" type="ORF">BDV30DRAFT_236624</name>
</gene>
<sequence length="231" mass="25540">MNPQLEPHDNVEPRTARPGKAHPVANTEYENSSRQTSPTATLGFVSRPAGSDVDGGPVGSGTLRKPQVDEEYVMEEFERHTDHCIKCSPTPDKLCSKGYGDGLNCQGYAFDVIEYLCCINDQVYSLVDRSQVRVCKSQVIVWSLLRTMENGLRFDGITKGKLEKVERHIREVKNGLQGRGWVGGKEDGTAAVHGDSENLGNTRGSLYGTIAFLFMSCKLVVQQRNHISLTH</sequence>
<proteinExistence type="predicted"/>
<evidence type="ECO:0000313" key="2">
    <source>
        <dbReference type="EMBL" id="KAB8275611.1"/>
    </source>
</evidence>
<evidence type="ECO:0000313" key="3">
    <source>
        <dbReference type="Proteomes" id="UP000326289"/>
    </source>
</evidence>
<accession>A0A5N6J9T1</accession>
<feature type="compositionally biased region" description="Polar residues" evidence="1">
    <location>
        <begin position="28"/>
        <end position="40"/>
    </location>
</feature>
<reference evidence="2 3" key="1">
    <citation type="submission" date="2019-04" db="EMBL/GenBank/DDBJ databases">
        <title>Fungal friends and foes A comparative genomics study of 23 Aspergillus species from section Flavi.</title>
        <authorList>
            <consortium name="DOE Joint Genome Institute"/>
            <person name="Kjaerbolling I."/>
            <person name="Vesth T.C."/>
            <person name="Frisvad J.C."/>
            <person name="Nybo J.L."/>
            <person name="Theobald S."/>
            <person name="Kildgaard S."/>
            <person name="Petersen T.I."/>
            <person name="Kuo A."/>
            <person name="Sato A."/>
            <person name="Lyhne E.K."/>
            <person name="Kogle M.E."/>
            <person name="Wiebenga A."/>
            <person name="Kun R.S."/>
            <person name="Lubbers R.J."/>
            <person name="Makela M.R."/>
            <person name="Barry K."/>
            <person name="Chovatia M."/>
            <person name="Clum A."/>
            <person name="Daum C."/>
            <person name="Haridas S."/>
            <person name="He G."/>
            <person name="LaButti K."/>
            <person name="Lipzen A."/>
            <person name="Mondo S."/>
            <person name="Pangilinan J."/>
            <person name="Riley R."/>
            <person name="Salamov A."/>
            <person name="Simmons B.A."/>
            <person name="Magnuson J.K."/>
            <person name="Henrissat B."/>
            <person name="Mortensen U.H."/>
            <person name="Larsen T.O."/>
            <person name="De vries R.P."/>
            <person name="Grigoriev I.V."/>
            <person name="Machida M."/>
            <person name="Baker S.E."/>
            <person name="Andersen M.R."/>
        </authorList>
    </citation>
    <scope>NUCLEOTIDE SEQUENCE [LARGE SCALE GENOMIC DNA]</scope>
    <source>
        <strain evidence="2 3">CBS 117635</strain>
    </source>
</reference>
<organism evidence="2 3">
    <name type="scientific">Aspergillus minisclerotigenes</name>
    <dbReference type="NCBI Taxonomy" id="656917"/>
    <lineage>
        <taxon>Eukaryota</taxon>
        <taxon>Fungi</taxon>
        <taxon>Dikarya</taxon>
        <taxon>Ascomycota</taxon>
        <taxon>Pezizomycotina</taxon>
        <taxon>Eurotiomycetes</taxon>
        <taxon>Eurotiomycetidae</taxon>
        <taxon>Eurotiales</taxon>
        <taxon>Aspergillaceae</taxon>
        <taxon>Aspergillus</taxon>
        <taxon>Aspergillus subgen. Circumdati</taxon>
    </lineage>
</organism>
<keyword evidence="3" id="KW-1185">Reference proteome</keyword>
<dbReference type="Proteomes" id="UP000326289">
    <property type="component" value="Unassembled WGS sequence"/>
</dbReference>
<evidence type="ECO:0000256" key="1">
    <source>
        <dbReference type="SAM" id="MobiDB-lite"/>
    </source>
</evidence>
<feature type="region of interest" description="Disordered" evidence="1">
    <location>
        <begin position="1"/>
        <end position="65"/>
    </location>
</feature>
<protein>
    <submittedName>
        <fullName evidence="2">Uncharacterized protein</fullName>
    </submittedName>
</protein>
<name>A0A5N6J9T1_9EURO</name>
<dbReference type="EMBL" id="ML732781">
    <property type="protein sequence ID" value="KAB8275611.1"/>
    <property type="molecule type" value="Genomic_DNA"/>
</dbReference>
<dbReference type="AlphaFoldDB" id="A0A5N6J9T1"/>
<feature type="compositionally biased region" description="Basic and acidic residues" evidence="1">
    <location>
        <begin position="1"/>
        <end position="15"/>
    </location>
</feature>